<keyword evidence="9" id="KW-0472">Membrane</keyword>
<evidence type="ECO:0000313" key="12">
    <source>
        <dbReference type="EMBL" id="PHP64818.1"/>
    </source>
</evidence>
<dbReference type="EC" id="2.7.13.3" evidence="3"/>
<dbReference type="PRINTS" id="PR00344">
    <property type="entry name" value="BCTRLSENSOR"/>
</dbReference>
<name>A0A2G1QHZ1_9HYPH</name>
<keyword evidence="9" id="KW-1133">Transmembrane helix</keyword>
<dbReference type="EMBL" id="PDVP01000022">
    <property type="protein sequence ID" value="PHP64818.1"/>
    <property type="molecule type" value="Genomic_DNA"/>
</dbReference>
<dbReference type="PROSITE" id="PS50109">
    <property type="entry name" value="HIS_KIN"/>
    <property type="match status" value="1"/>
</dbReference>
<dbReference type="Pfam" id="PF02518">
    <property type="entry name" value="HATPase_c"/>
    <property type="match status" value="1"/>
</dbReference>
<keyword evidence="9" id="KW-0812">Transmembrane</keyword>
<comment type="catalytic activity">
    <reaction evidence="1">
        <text>ATP + protein L-histidine = ADP + protein N-phospho-L-histidine.</text>
        <dbReference type="EC" id="2.7.13.3"/>
    </reaction>
</comment>
<dbReference type="Gene3D" id="6.10.340.10">
    <property type="match status" value="1"/>
</dbReference>
<keyword evidence="8" id="KW-0067">ATP-binding</keyword>
<dbReference type="RefSeq" id="WP_099308602.1">
    <property type="nucleotide sequence ID" value="NZ_PDVP01000022.1"/>
</dbReference>
<dbReference type="PROSITE" id="PS50885">
    <property type="entry name" value="HAMP"/>
    <property type="match status" value="1"/>
</dbReference>
<keyword evidence="7 12" id="KW-0418">Kinase</keyword>
<evidence type="ECO:0000313" key="13">
    <source>
        <dbReference type="Proteomes" id="UP000221168"/>
    </source>
</evidence>
<keyword evidence="4" id="KW-0597">Phosphoprotein</keyword>
<evidence type="ECO:0000256" key="4">
    <source>
        <dbReference type="ARBA" id="ARBA00022553"/>
    </source>
</evidence>
<feature type="transmembrane region" description="Helical" evidence="9">
    <location>
        <begin position="27"/>
        <end position="47"/>
    </location>
</feature>
<feature type="domain" description="HAMP" evidence="11">
    <location>
        <begin position="203"/>
        <end position="258"/>
    </location>
</feature>
<evidence type="ECO:0000256" key="3">
    <source>
        <dbReference type="ARBA" id="ARBA00012438"/>
    </source>
</evidence>
<dbReference type="GO" id="GO:0016020">
    <property type="term" value="C:membrane"/>
    <property type="evidence" value="ECO:0007669"/>
    <property type="project" value="UniProtKB-SubCell"/>
</dbReference>
<keyword evidence="6" id="KW-0547">Nucleotide-binding</keyword>
<feature type="transmembrane region" description="Helical" evidence="9">
    <location>
        <begin position="182"/>
        <end position="201"/>
    </location>
</feature>
<dbReference type="Proteomes" id="UP000221168">
    <property type="component" value="Unassembled WGS sequence"/>
</dbReference>
<dbReference type="SUPFAM" id="SSF55874">
    <property type="entry name" value="ATPase domain of HSP90 chaperone/DNA topoisomerase II/histidine kinase"/>
    <property type="match status" value="1"/>
</dbReference>
<reference evidence="12 13" key="1">
    <citation type="submission" date="2017-10" db="EMBL/GenBank/DDBJ databases">
        <title>Sedimentibacterium mangrovi gen. nov., sp. nov., a novel member of family Phyllobacteriacea isolated from mangrove sediment.</title>
        <authorList>
            <person name="Liao H."/>
            <person name="Tian Y."/>
        </authorList>
    </citation>
    <scope>NUCLEOTIDE SEQUENCE [LARGE SCALE GENOMIC DNA]</scope>
    <source>
        <strain evidence="12 13">X9-2-2</strain>
    </source>
</reference>
<evidence type="ECO:0000256" key="6">
    <source>
        <dbReference type="ARBA" id="ARBA00022741"/>
    </source>
</evidence>
<keyword evidence="5" id="KW-0808">Transferase</keyword>
<feature type="domain" description="Histidine kinase" evidence="10">
    <location>
        <begin position="272"/>
        <end position="484"/>
    </location>
</feature>
<evidence type="ECO:0000256" key="9">
    <source>
        <dbReference type="SAM" id="Phobius"/>
    </source>
</evidence>
<dbReference type="CDD" id="cd00075">
    <property type="entry name" value="HATPase"/>
    <property type="match status" value="1"/>
</dbReference>
<evidence type="ECO:0000259" key="10">
    <source>
        <dbReference type="PROSITE" id="PS50109"/>
    </source>
</evidence>
<dbReference type="Gene3D" id="3.30.565.10">
    <property type="entry name" value="Histidine kinase-like ATPase, C-terminal domain"/>
    <property type="match status" value="1"/>
</dbReference>
<sequence>MSAQCQENTDGASIADPVGRVPLGRGLSVKLLVLTAVFVLIAESLIFPPSAANFRERWARDKLNTAAVAGLFLMGEKSEETARNLREEILAATGVLQIAVREDGMSRMLVSAGKVPMVDEHLDMSAPIRPVGSILAAISTLVTGGDRILRIYGRVGAANQEFEIVIPDAELRNALLVYTRNIVLLSLFISVLTAVLVFAVLNRVMIRPVRSMTRSMLAFAAEPDNPARIIRPEDRNDELGIATRELAAMQSELQKTLGERKRLADLGLAVSKINHDMRNILGAAQLMSDRLTTANDPKIQSFAPRLVRTLDRAVTYTQSVLEYGRAQEAPPARRKVALRQLVEDVHAVLPIDDGTAIRFENGVDERLEVDCDAEQMFRVLTNLCRNAIQALLAETDTAVVKRLSVSASRQGAVSVIRIVDTGPGLPKKARDNLFAAFKGSARSGGTGLGLAIALELVRAHGGTLDLVESRGGHTEFAISIPDQPVSLDSLRGQRHRHAG</sequence>
<accession>A0A2G1QHZ1</accession>
<evidence type="ECO:0000256" key="8">
    <source>
        <dbReference type="ARBA" id="ARBA00022840"/>
    </source>
</evidence>
<protein>
    <recommendedName>
        <fullName evidence="3">histidine kinase</fullName>
        <ecNumber evidence="3">2.7.13.3</ecNumber>
    </recommendedName>
</protein>
<dbReference type="PANTHER" id="PTHR44936:SF10">
    <property type="entry name" value="SENSOR PROTEIN RSTB"/>
    <property type="match status" value="1"/>
</dbReference>
<evidence type="ECO:0000256" key="5">
    <source>
        <dbReference type="ARBA" id="ARBA00022679"/>
    </source>
</evidence>
<dbReference type="InterPro" id="IPR003660">
    <property type="entry name" value="HAMP_dom"/>
</dbReference>
<evidence type="ECO:0000256" key="1">
    <source>
        <dbReference type="ARBA" id="ARBA00000085"/>
    </source>
</evidence>
<comment type="subcellular location">
    <subcellularLocation>
        <location evidence="2">Membrane</location>
    </subcellularLocation>
</comment>
<dbReference type="InterPro" id="IPR050980">
    <property type="entry name" value="2C_sensor_his_kinase"/>
</dbReference>
<dbReference type="InterPro" id="IPR004358">
    <property type="entry name" value="Sig_transdc_His_kin-like_C"/>
</dbReference>
<evidence type="ECO:0000259" key="11">
    <source>
        <dbReference type="PROSITE" id="PS50885"/>
    </source>
</evidence>
<comment type="caution">
    <text evidence="12">The sequence shown here is derived from an EMBL/GenBank/DDBJ whole genome shotgun (WGS) entry which is preliminary data.</text>
</comment>
<dbReference type="GO" id="GO:0007165">
    <property type="term" value="P:signal transduction"/>
    <property type="evidence" value="ECO:0007669"/>
    <property type="project" value="InterPro"/>
</dbReference>
<dbReference type="InterPro" id="IPR036890">
    <property type="entry name" value="HATPase_C_sf"/>
</dbReference>
<organism evidence="12 13">
    <name type="scientific">Zhengella mangrovi</name>
    <dbReference type="NCBI Taxonomy" id="1982044"/>
    <lineage>
        <taxon>Bacteria</taxon>
        <taxon>Pseudomonadati</taxon>
        <taxon>Pseudomonadota</taxon>
        <taxon>Alphaproteobacteria</taxon>
        <taxon>Hyphomicrobiales</taxon>
        <taxon>Notoacmeibacteraceae</taxon>
        <taxon>Zhengella</taxon>
    </lineage>
</organism>
<evidence type="ECO:0000256" key="7">
    <source>
        <dbReference type="ARBA" id="ARBA00022777"/>
    </source>
</evidence>
<dbReference type="SMART" id="SM00387">
    <property type="entry name" value="HATPase_c"/>
    <property type="match status" value="1"/>
</dbReference>
<dbReference type="PANTHER" id="PTHR44936">
    <property type="entry name" value="SENSOR PROTEIN CREC"/>
    <property type="match status" value="1"/>
</dbReference>
<dbReference type="InterPro" id="IPR003594">
    <property type="entry name" value="HATPase_dom"/>
</dbReference>
<dbReference type="GO" id="GO:0004673">
    <property type="term" value="F:protein histidine kinase activity"/>
    <property type="evidence" value="ECO:0007669"/>
    <property type="project" value="UniProtKB-EC"/>
</dbReference>
<evidence type="ECO:0000256" key="2">
    <source>
        <dbReference type="ARBA" id="ARBA00004370"/>
    </source>
</evidence>
<dbReference type="OrthoDB" id="9784218at2"/>
<keyword evidence="13" id="KW-1185">Reference proteome</keyword>
<dbReference type="InterPro" id="IPR005467">
    <property type="entry name" value="His_kinase_dom"/>
</dbReference>
<dbReference type="AlphaFoldDB" id="A0A2G1QHZ1"/>
<gene>
    <name evidence="12" type="ORF">CSC94_22325</name>
</gene>
<proteinExistence type="predicted"/>
<dbReference type="GO" id="GO:0005524">
    <property type="term" value="F:ATP binding"/>
    <property type="evidence" value="ECO:0007669"/>
    <property type="project" value="UniProtKB-KW"/>
</dbReference>